<evidence type="ECO:0000313" key="5">
    <source>
        <dbReference type="EMBL" id="MCB5412041.1"/>
    </source>
</evidence>
<keyword evidence="2" id="KW-0560">Oxidoreductase</keyword>
<dbReference type="EMBL" id="JACDXX010000026">
    <property type="protein sequence ID" value="MCB5412041.1"/>
    <property type="molecule type" value="Genomic_DNA"/>
</dbReference>
<feature type="domain" description="Aldehyde dehydrogenase" evidence="4">
    <location>
        <begin position="26"/>
        <end position="472"/>
    </location>
</feature>
<gene>
    <name evidence="5" type="ORF">H0485_18810</name>
</gene>
<organism evidence="5 6">
    <name type="scientific">Pseudogemmobacter faecipullorum</name>
    <dbReference type="NCBI Taxonomy" id="2755041"/>
    <lineage>
        <taxon>Bacteria</taxon>
        <taxon>Pseudomonadati</taxon>
        <taxon>Pseudomonadota</taxon>
        <taxon>Alphaproteobacteria</taxon>
        <taxon>Rhodobacterales</taxon>
        <taxon>Paracoccaceae</taxon>
        <taxon>Pseudogemmobacter</taxon>
    </lineage>
</organism>
<evidence type="ECO:0000256" key="1">
    <source>
        <dbReference type="ARBA" id="ARBA00009986"/>
    </source>
</evidence>
<sequence length="481" mass="50399">MAPPRSAAAAKRQAAAHVVLGEECLRLNPADGTIASRVPALRAAEARKVASRAALAFASWSRESGAARAAILRRAAALMQQDRARLGMLMRDEIGATQAWQDFNLDQAIWQLEAAATLAQNLSPEPVPDAGGHNLVFREAAGVCLGIAPWNAPLALGVRAVATALACGNAAILKASEICAGSHLAIGDILSAAGLPPCVLNIVTHAPEHAEEVVEALISHEVVRRVNFTGSSRVGRRVAEMAASGLKRCLLALSGKATMLVLEDADLEAAAQAAAYGAFLNQGQVCMSTDRIIVADAIADRFIALLQAEAESLRAGPPEEGARLGPLVSEAAALRLEDMIREAEARGARRICGGARRGTFMDATVMDHVEPGMRLYSEELFGPVVAICRAASEAEAISIANDSAYGLTSAIWSRDTARALALCRQIDAGSCHINAPTLIDRPDMPVGGVKDSGYGRFGGLAALDEFTELRWVSTSSPLGQP</sequence>
<dbReference type="Gene3D" id="3.40.309.10">
    <property type="entry name" value="Aldehyde Dehydrogenase, Chain A, domain 2"/>
    <property type="match status" value="1"/>
</dbReference>
<keyword evidence="6" id="KW-1185">Reference proteome</keyword>
<keyword evidence="3" id="KW-0520">NAD</keyword>
<dbReference type="SUPFAM" id="SSF53720">
    <property type="entry name" value="ALDH-like"/>
    <property type="match status" value="1"/>
</dbReference>
<dbReference type="RefSeq" id="WP_226937472.1">
    <property type="nucleotide sequence ID" value="NZ_JACDXX010000026.1"/>
</dbReference>
<comment type="similarity">
    <text evidence="1">Belongs to the aldehyde dehydrogenase family.</text>
</comment>
<protein>
    <submittedName>
        <fullName evidence="5">Aldehyde dehydrogenase family protein</fullName>
    </submittedName>
</protein>
<dbReference type="PANTHER" id="PTHR42986">
    <property type="entry name" value="BENZALDEHYDE DEHYDROGENASE YFMT"/>
    <property type="match status" value="1"/>
</dbReference>
<comment type="caution">
    <text evidence="5">The sequence shown here is derived from an EMBL/GenBank/DDBJ whole genome shotgun (WGS) entry which is preliminary data.</text>
</comment>
<reference evidence="5 6" key="1">
    <citation type="submission" date="2020-07" db="EMBL/GenBank/DDBJ databases">
        <title>Pseudogemmobacter sp. nov., isolated from poultry manure in Taiwan.</title>
        <authorList>
            <person name="Lin S.-Y."/>
            <person name="Tang Y.-S."/>
            <person name="Young C.-C."/>
        </authorList>
    </citation>
    <scope>NUCLEOTIDE SEQUENCE [LARGE SCALE GENOMIC DNA]</scope>
    <source>
        <strain evidence="5 6">CC-YST710</strain>
    </source>
</reference>
<dbReference type="InterPro" id="IPR016161">
    <property type="entry name" value="Ald_DH/histidinol_DH"/>
</dbReference>
<accession>A0ABS8CRL5</accession>
<dbReference type="Gene3D" id="3.40.605.10">
    <property type="entry name" value="Aldehyde Dehydrogenase, Chain A, domain 1"/>
    <property type="match status" value="1"/>
</dbReference>
<evidence type="ECO:0000313" key="6">
    <source>
        <dbReference type="Proteomes" id="UP001198571"/>
    </source>
</evidence>
<dbReference type="Pfam" id="PF00171">
    <property type="entry name" value="Aldedh"/>
    <property type="match status" value="1"/>
</dbReference>
<evidence type="ECO:0000256" key="2">
    <source>
        <dbReference type="ARBA" id="ARBA00023002"/>
    </source>
</evidence>
<dbReference type="InterPro" id="IPR016162">
    <property type="entry name" value="Ald_DH_N"/>
</dbReference>
<dbReference type="PANTHER" id="PTHR42986:SF1">
    <property type="entry name" value="BENZALDEHYDE DEHYDROGENASE YFMT"/>
    <property type="match status" value="1"/>
</dbReference>
<dbReference type="InterPro" id="IPR016163">
    <property type="entry name" value="Ald_DH_C"/>
</dbReference>
<evidence type="ECO:0000259" key="4">
    <source>
        <dbReference type="Pfam" id="PF00171"/>
    </source>
</evidence>
<dbReference type="Proteomes" id="UP001198571">
    <property type="component" value="Unassembled WGS sequence"/>
</dbReference>
<dbReference type="InterPro" id="IPR015590">
    <property type="entry name" value="Aldehyde_DH_dom"/>
</dbReference>
<name>A0ABS8CRL5_9RHOB</name>
<proteinExistence type="inferred from homology"/>
<evidence type="ECO:0000256" key="3">
    <source>
        <dbReference type="ARBA" id="ARBA00023027"/>
    </source>
</evidence>